<evidence type="ECO:0000313" key="3">
    <source>
        <dbReference type="Proteomes" id="UP000014480"/>
    </source>
</evidence>
<evidence type="ECO:0000259" key="1">
    <source>
        <dbReference type="Pfam" id="PF25534"/>
    </source>
</evidence>
<dbReference type="HOGENOM" id="CLU_070614_0_0_1"/>
<protein>
    <recommendedName>
        <fullName evidence="1">DUF7918 domain-containing protein</fullName>
    </recommendedName>
</protein>
<feature type="domain" description="DUF7918" evidence="1">
    <location>
        <begin position="12"/>
        <end position="238"/>
    </location>
</feature>
<dbReference type="EMBL" id="AMCV02000006">
    <property type="protein sequence ID" value="TDZ23495.1"/>
    <property type="molecule type" value="Genomic_DNA"/>
</dbReference>
<proteinExistence type="predicted"/>
<dbReference type="PANTHER" id="PTHR36223:SF1">
    <property type="entry name" value="TRANSCRIPTION ELONGATION FACTOR EAF N-TERMINAL DOMAIN-CONTAINING PROTEIN"/>
    <property type="match status" value="1"/>
</dbReference>
<dbReference type="AlphaFoldDB" id="N4W304"/>
<dbReference type="Proteomes" id="UP000014480">
    <property type="component" value="Unassembled WGS sequence"/>
</dbReference>
<gene>
    <name evidence="2" type="ORF">Cob_v003696</name>
</gene>
<dbReference type="eggNOG" id="ENOG502SAV6">
    <property type="taxonomic scope" value="Eukaryota"/>
</dbReference>
<reference evidence="3" key="2">
    <citation type="journal article" date="2019" name="Mol. Plant Microbe Interact.">
        <title>Genome sequence resources for four phytopathogenic fungi from the Colletotrichum orbiculare species complex.</title>
        <authorList>
            <person name="Gan P."/>
            <person name="Tsushima A."/>
            <person name="Narusaka M."/>
            <person name="Narusaka Y."/>
            <person name="Takano Y."/>
            <person name="Kubo Y."/>
            <person name="Shirasu K."/>
        </authorList>
    </citation>
    <scope>GENOME REANNOTATION</scope>
    <source>
        <strain evidence="3">104-T / ATCC 96160 / CBS 514.97 / LARS 414 / MAFF 240422</strain>
    </source>
</reference>
<keyword evidence="3" id="KW-1185">Reference proteome</keyword>
<dbReference type="InterPro" id="IPR057678">
    <property type="entry name" value="DUF7918"/>
</dbReference>
<dbReference type="STRING" id="1213857.N4W304"/>
<name>N4W304_COLOR</name>
<dbReference type="PANTHER" id="PTHR36223">
    <property type="entry name" value="BETA-LACTAMASE-TYPE TRANSPEPTIDASE FOLD DOMAIN CONTAINING PROTEIN"/>
    <property type="match status" value="1"/>
</dbReference>
<evidence type="ECO:0000313" key="2">
    <source>
        <dbReference type="EMBL" id="TDZ23495.1"/>
    </source>
</evidence>
<dbReference type="Pfam" id="PF25534">
    <property type="entry name" value="DUF7918"/>
    <property type="match status" value="1"/>
</dbReference>
<comment type="caution">
    <text evidence="2">The sequence shown here is derived from an EMBL/GenBank/DDBJ whole genome shotgun (WGS) entry which is preliminary data.</text>
</comment>
<organism evidence="2 3">
    <name type="scientific">Colletotrichum orbiculare (strain 104-T / ATCC 96160 / CBS 514.97 / LARS 414 / MAFF 240422)</name>
    <name type="common">Cucumber anthracnose fungus</name>
    <name type="synonym">Colletotrichum lagenarium</name>
    <dbReference type="NCBI Taxonomy" id="1213857"/>
    <lineage>
        <taxon>Eukaryota</taxon>
        <taxon>Fungi</taxon>
        <taxon>Dikarya</taxon>
        <taxon>Ascomycota</taxon>
        <taxon>Pezizomycotina</taxon>
        <taxon>Sordariomycetes</taxon>
        <taxon>Hypocreomycetidae</taxon>
        <taxon>Glomerellales</taxon>
        <taxon>Glomerellaceae</taxon>
        <taxon>Colletotrichum</taxon>
        <taxon>Colletotrichum orbiculare species complex</taxon>
    </lineage>
</organism>
<dbReference type="OrthoDB" id="3364132at2759"/>
<accession>N4W304</accession>
<reference evidence="3" key="1">
    <citation type="journal article" date="2013" name="New Phytol.">
        <title>Comparative genomic and transcriptomic analyses reveal the hemibiotrophic stage shift of Colletotrichum fungi.</title>
        <authorList>
            <person name="Gan P."/>
            <person name="Ikeda K."/>
            <person name="Irieda H."/>
            <person name="Narusaka M."/>
            <person name="O'Connell R.J."/>
            <person name="Narusaka Y."/>
            <person name="Takano Y."/>
            <person name="Kubo Y."/>
            <person name="Shirasu K."/>
        </authorList>
    </citation>
    <scope>NUCLEOTIDE SEQUENCE [LARGE SCALE GENOMIC DNA]</scope>
    <source>
        <strain evidence="3">104-T / ATCC 96160 / CBS 514.97 / LARS 414 / MAFF 240422</strain>
    </source>
</reference>
<sequence>MAVIDDLPQVKISVRIAGEDQDCTEYDDPDPPQAPAQCGVATHTSTKVIESQDDAEFLLRYEMSNSLGWFDSDKGIVLKLFIDGNCIESLAFRRINLVGQTVTHDVLGAVILGSSPGQSLLRNFKFSSIATVEGHGNQLQKDEAVAKHLGIIEICLYRFVNQGVIRAPRTQVRALSTLSEKALKGKNLSHGTRFSKGCATKSRAGIKCHYPDGEKLLARFYFRYKSKAALQIDGIIPREASSEDLSSSPDSANVRDMSRKELEVLAQERLNQIKVEAARRSGAGIKREASADNDERLRKLFKVDEDGTIDLTDD</sequence>